<dbReference type="PANTHER" id="PTHR45759">
    <property type="entry name" value="NUCLEOLAR GTP-BINDING PROTEIN 1"/>
    <property type="match status" value="1"/>
</dbReference>
<dbReference type="Gene3D" id="3.40.50.300">
    <property type="entry name" value="P-loop containing nucleotide triphosphate hydrolases"/>
    <property type="match status" value="1"/>
</dbReference>
<evidence type="ECO:0000313" key="9">
    <source>
        <dbReference type="EMBL" id="EEC44403.1"/>
    </source>
</evidence>
<evidence type="ECO:0000313" key="10">
    <source>
        <dbReference type="Proteomes" id="UP000000759"/>
    </source>
</evidence>
<dbReference type="GeneID" id="7195815"/>
<keyword evidence="5 6" id="KW-0539">Nucleus</keyword>
<dbReference type="GO" id="GO:0005525">
    <property type="term" value="F:GTP binding"/>
    <property type="evidence" value="ECO:0007669"/>
    <property type="project" value="UniProtKB-KW"/>
</dbReference>
<reference evidence="9 10" key="1">
    <citation type="journal article" date="2008" name="Nature">
        <title>The Phaeodactylum genome reveals the evolutionary history of diatom genomes.</title>
        <authorList>
            <person name="Bowler C."/>
            <person name="Allen A.E."/>
            <person name="Badger J.H."/>
            <person name="Grimwood J."/>
            <person name="Jabbari K."/>
            <person name="Kuo A."/>
            <person name="Maheswari U."/>
            <person name="Martens C."/>
            <person name="Maumus F."/>
            <person name="Otillar R.P."/>
            <person name="Rayko E."/>
            <person name="Salamov A."/>
            <person name="Vandepoele K."/>
            <person name="Beszteri B."/>
            <person name="Gruber A."/>
            <person name="Heijde M."/>
            <person name="Katinka M."/>
            <person name="Mock T."/>
            <person name="Valentin K."/>
            <person name="Verret F."/>
            <person name="Berges J.A."/>
            <person name="Brownlee C."/>
            <person name="Cadoret J.P."/>
            <person name="Chiovitti A."/>
            <person name="Choi C.J."/>
            <person name="Coesel S."/>
            <person name="De Martino A."/>
            <person name="Detter J.C."/>
            <person name="Durkin C."/>
            <person name="Falciatore A."/>
            <person name="Fournet J."/>
            <person name="Haruta M."/>
            <person name="Huysman M.J."/>
            <person name="Jenkins B.D."/>
            <person name="Jiroutova K."/>
            <person name="Jorgensen R.E."/>
            <person name="Joubert Y."/>
            <person name="Kaplan A."/>
            <person name="Kroger N."/>
            <person name="Kroth P.G."/>
            <person name="La Roche J."/>
            <person name="Lindquist E."/>
            <person name="Lommer M."/>
            <person name="Martin-Jezequel V."/>
            <person name="Lopez P.J."/>
            <person name="Lucas S."/>
            <person name="Mangogna M."/>
            <person name="McGinnis K."/>
            <person name="Medlin L.K."/>
            <person name="Montsant A."/>
            <person name="Oudot-Le Secq M.P."/>
            <person name="Napoli C."/>
            <person name="Obornik M."/>
            <person name="Parker M.S."/>
            <person name="Petit J.L."/>
            <person name="Porcel B.M."/>
            <person name="Poulsen N."/>
            <person name="Robison M."/>
            <person name="Rychlewski L."/>
            <person name="Rynearson T.A."/>
            <person name="Schmutz J."/>
            <person name="Shapiro H."/>
            <person name="Siaut M."/>
            <person name="Stanley M."/>
            <person name="Sussman M.R."/>
            <person name="Taylor A.R."/>
            <person name="Vardi A."/>
            <person name="von Dassow P."/>
            <person name="Vyverman W."/>
            <person name="Willis A."/>
            <person name="Wyrwicz L.S."/>
            <person name="Rokhsar D.S."/>
            <person name="Weissenbach J."/>
            <person name="Armbrust E.V."/>
            <person name="Green B.R."/>
            <person name="Van de Peer Y."/>
            <person name="Grigoriev I.V."/>
        </authorList>
    </citation>
    <scope>NUCLEOTIDE SEQUENCE [LARGE SCALE GENOMIC DNA]</scope>
    <source>
        <strain evidence="9 10">CCAP 1055/1</strain>
    </source>
</reference>
<keyword evidence="2 6" id="KW-0690">Ribosome biogenesis</keyword>
<feature type="region of interest" description="Disordered" evidence="7">
    <location>
        <begin position="503"/>
        <end position="525"/>
    </location>
</feature>
<dbReference type="InterPro" id="IPR027417">
    <property type="entry name" value="P-loop_NTPase"/>
</dbReference>
<dbReference type="SUPFAM" id="SSF52540">
    <property type="entry name" value="P-loop containing nucleoside triphosphate hydrolases"/>
    <property type="match status" value="1"/>
</dbReference>
<dbReference type="Pfam" id="PF06858">
    <property type="entry name" value="NOG1"/>
    <property type="match status" value="1"/>
</dbReference>
<dbReference type="RefSeq" id="XP_002184225.1">
    <property type="nucleotide sequence ID" value="XM_002184189.1"/>
</dbReference>
<dbReference type="InterPro" id="IPR012973">
    <property type="entry name" value="NOG_C"/>
</dbReference>
<dbReference type="InterPro" id="IPR031167">
    <property type="entry name" value="G_OBG"/>
</dbReference>
<reference evidence="10" key="2">
    <citation type="submission" date="2008-08" db="EMBL/GenBank/DDBJ databases">
        <authorList>
            <consortium name="Diatom Consortium"/>
            <person name="Grigoriev I."/>
            <person name="Grimwood J."/>
            <person name="Kuo A."/>
            <person name="Otillar R.P."/>
            <person name="Salamov A."/>
            <person name="Detter J.C."/>
            <person name="Lindquist E."/>
            <person name="Shapiro H."/>
            <person name="Lucas S."/>
            <person name="Glavina del Rio T."/>
            <person name="Pitluck S."/>
            <person name="Rokhsar D."/>
            <person name="Bowler C."/>
        </authorList>
    </citation>
    <scope>GENOME REANNOTATION</scope>
    <source>
        <strain evidence="10">CCAP 1055/1</strain>
    </source>
</reference>
<dbReference type="FunFam" id="3.40.50.300:FF:000496">
    <property type="entry name" value="Nucleolar GTP-binding protein 1"/>
    <property type="match status" value="1"/>
</dbReference>
<keyword evidence="10" id="KW-1185">Reference proteome</keyword>
<sequence length="677" mass="76379">MPVYNFKGMKPVPTAPELVDIVLMRTQRRTPTVVHPGYKITRIRSFYMRKIKFTQQTISERLSGMLTDFPRLNDIHPFYADLCNTLYDRDHYKLALGQINTARSLVDSIARDMIRMVKYGDSLYRCKCLKRAALGRMCTVLKRQKASLAYLEEVRKHLSRLPALDPNTRTLLMCGLPNVGKSSFMNKITRGNVDVQPYAFTTKSLFVGHCDYKYLRWQVIDTPGILDHPLEERNTIEMQAIIALAHLTCSVLYFVDISEQCGYTIDQQCSLFRSIKPLFANKQLIVVVNKVDQQPWESLEEAKRAMVQGLADDANCSLMTMSNLSEHGVSDVKAAACDKLLATRVDARVSGKKIEGVMNRLQVFNPAPRDGVTRGAFIPDSDGVTDGDVDMDGGNIRKTARELMWEGGGPGVWAPDYRDQYDLADDSWKFDKIPEIIDGKNIADFVDADILDRLEALEREEEQLVAESDAARMGEEPESDLESEEEAAVEAIRARKKIIKEKKLATNTQNKPMLPLSIRGKSKDKHDAGTLLATEIRKTMDSIGVDSSKMLERGRLLERGRKRERSLSRSRRGADDEDAAMDVDVSGLSKAALKKIKKEKGEKARRDLSQARSHSRPREPSQMGLKDSESVKSAQKLDRLGRKGWMGASGEGDTRKSVHLVKWMNTGKKRNGTHYQR</sequence>
<dbReference type="Proteomes" id="UP000000759">
    <property type="component" value="Chromosome 22"/>
</dbReference>
<keyword evidence="3" id="KW-0547">Nucleotide-binding</keyword>
<dbReference type="EMBL" id="CM000624">
    <property type="protein sequence ID" value="EEC44403.1"/>
    <property type="molecule type" value="Genomic_DNA"/>
</dbReference>
<dbReference type="KEGG" id="pti:PHATRDRAFT_30365"/>
<feature type="compositionally biased region" description="Basic residues" evidence="7">
    <location>
        <begin position="667"/>
        <end position="677"/>
    </location>
</feature>
<dbReference type="SMR" id="B7GAN5"/>
<comment type="subcellular location">
    <subcellularLocation>
        <location evidence="1 6">Nucleus</location>
        <location evidence="1 6">Nucleolus</location>
    </subcellularLocation>
</comment>
<dbReference type="InterPro" id="IPR010674">
    <property type="entry name" value="NOG1_Rossman_fold_dom"/>
</dbReference>
<evidence type="ECO:0000259" key="8">
    <source>
        <dbReference type="PROSITE" id="PS51710"/>
    </source>
</evidence>
<dbReference type="CDD" id="cd01897">
    <property type="entry name" value="NOG"/>
    <property type="match status" value="1"/>
</dbReference>
<evidence type="ECO:0000256" key="2">
    <source>
        <dbReference type="ARBA" id="ARBA00022517"/>
    </source>
</evidence>
<evidence type="ECO:0000256" key="4">
    <source>
        <dbReference type="ARBA" id="ARBA00023134"/>
    </source>
</evidence>
<evidence type="ECO:0000256" key="7">
    <source>
        <dbReference type="SAM" id="MobiDB-lite"/>
    </source>
</evidence>
<dbReference type="AlphaFoldDB" id="B7GAN5"/>
<dbReference type="Gene3D" id="1.20.120.1190">
    <property type="match status" value="1"/>
</dbReference>
<accession>B7GAN5</accession>
<evidence type="ECO:0000256" key="3">
    <source>
        <dbReference type="ARBA" id="ARBA00022741"/>
    </source>
</evidence>
<evidence type="ECO:0000256" key="6">
    <source>
        <dbReference type="PIRNR" id="PIRNR038919"/>
    </source>
</evidence>
<dbReference type="InterPro" id="IPR024926">
    <property type="entry name" value="NOG1"/>
</dbReference>
<dbReference type="PRINTS" id="PR00326">
    <property type="entry name" value="GTP1OBG"/>
</dbReference>
<comment type="function">
    <text evidence="6">Involved in the biogenesis of the 60S ribosomal subunit.</text>
</comment>
<proteinExistence type="inferred from homology"/>
<protein>
    <recommendedName>
        <fullName evidence="6">Nucleolar GTP-binding protein 1</fullName>
    </recommendedName>
</protein>
<dbReference type="GO" id="GO:0042254">
    <property type="term" value="P:ribosome biogenesis"/>
    <property type="evidence" value="ECO:0007669"/>
    <property type="project" value="UniProtKB-KW"/>
</dbReference>
<feature type="compositionally biased region" description="Acidic residues" evidence="7">
    <location>
        <begin position="476"/>
        <end position="486"/>
    </location>
</feature>
<dbReference type="PaxDb" id="2850-Phatr30365"/>
<gene>
    <name evidence="9" type="ORF">PHATRDRAFT_30365</name>
</gene>
<feature type="region of interest" description="Disordered" evidence="7">
    <location>
        <begin position="462"/>
        <end position="486"/>
    </location>
</feature>
<evidence type="ECO:0000256" key="5">
    <source>
        <dbReference type="ARBA" id="ARBA00023242"/>
    </source>
</evidence>
<dbReference type="PROSITE" id="PS51710">
    <property type="entry name" value="G_OBG"/>
    <property type="match status" value="1"/>
</dbReference>
<dbReference type="InterPro" id="IPR041623">
    <property type="entry name" value="NOG1_N"/>
</dbReference>
<name>B7GAN5_PHATC</name>
<dbReference type="InterPro" id="IPR006073">
    <property type="entry name" value="GTP-bd"/>
</dbReference>
<dbReference type="PIRSF" id="PIRSF038919">
    <property type="entry name" value="NOG1"/>
    <property type="match status" value="1"/>
</dbReference>
<dbReference type="eggNOG" id="KOG1490">
    <property type="taxonomic scope" value="Eukaryota"/>
</dbReference>
<feature type="region of interest" description="Disordered" evidence="7">
    <location>
        <begin position="594"/>
        <end position="677"/>
    </location>
</feature>
<comment type="similarity">
    <text evidence="6">Belongs to the TRAFAC class OBG-HflX-like GTPase superfamily. OBG GTPase family. NOG subfamily.</text>
</comment>
<evidence type="ECO:0000256" key="1">
    <source>
        <dbReference type="ARBA" id="ARBA00004604"/>
    </source>
</evidence>
<dbReference type="OrthoDB" id="415015at2759"/>
<dbReference type="Pfam" id="PF17835">
    <property type="entry name" value="NOG1_N"/>
    <property type="match status" value="1"/>
</dbReference>
<dbReference type="STRING" id="556484.B7GAN5"/>
<feature type="compositionally biased region" description="Basic and acidic residues" evidence="7">
    <location>
        <begin position="626"/>
        <end position="641"/>
    </location>
</feature>
<dbReference type="InParanoid" id="B7GAN5"/>
<organism evidence="9 10">
    <name type="scientific">Phaeodactylum tricornutum (strain CCAP 1055/1)</name>
    <dbReference type="NCBI Taxonomy" id="556484"/>
    <lineage>
        <taxon>Eukaryota</taxon>
        <taxon>Sar</taxon>
        <taxon>Stramenopiles</taxon>
        <taxon>Ochrophyta</taxon>
        <taxon>Bacillariophyta</taxon>
        <taxon>Bacillariophyceae</taxon>
        <taxon>Bacillariophycidae</taxon>
        <taxon>Naviculales</taxon>
        <taxon>Phaeodactylaceae</taxon>
        <taxon>Phaeodactylum</taxon>
    </lineage>
</organism>
<dbReference type="GO" id="GO:0005730">
    <property type="term" value="C:nucleolus"/>
    <property type="evidence" value="ECO:0007669"/>
    <property type="project" value="UniProtKB-SubCell"/>
</dbReference>
<dbReference type="FunFam" id="1.20.120.1190:FF:000001">
    <property type="entry name" value="Nucleolar GTP-binding protein 1"/>
    <property type="match status" value="1"/>
</dbReference>
<keyword evidence="4" id="KW-0342">GTP-binding</keyword>
<feature type="compositionally biased region" description="Basic and acidic residues" evidence="7">
    <location>
        <begin position="599"/>
        <end position="609"/>
    </location>
</feature>
<feature type="domain" description="OBG-type G" evidence="8">
    <location>
        <begin position="169"/>
        <end position="341"/>
    </location>
</feature>
<dbReference type="Pfam" id="PF08155">
    <property type="entry name" value="NOGCT"/>
    <property type="match status" value="1"/>
</dbReference>
<dbReference type="FunCoup" id="B7GAN5">
    <property type="interactions" value="452"/>
</dbReference>